<evidence type="ECO:0000259" key="4">
    <source>
        <dbReference type="PROSITE" id="PS50995"/>
    </source>
</evidence>
<organism evidence="5 6">
    <name type="scientific">Propionimicrobium lymphophilum ACS-093-V-SCH5</name>
    <dbReference type="NCBI Taxonomy" id="883161"/>
    <lineage>
        <taxon>Bacteria</taxon>
        <taxon>Bacillati</taxon>
        <taxon>Actinomycetota</taxon>
        <taxon>Actinomycetes</taxon>
        <taxon>Propionibacteriales</taxon>
        <taxon>Propionibacteriaceae</taxon>
        <taxon>Propionimicrobium</taxon>
    </lineage>
</organism>
<keyword evidence="2" id="KW-0238">DNA-binding</keyword>
<dbReference type="SMART" id="SM00347">
    <property type="entry name" value="HTH_MARR"/>
    <property type="match status" value="1"/>
</dbReference>
<dbReference type="RefSeq" id="WP_016455628.1">
    <property type="nucleotide sequence ID" value="NZ_KE150269.1"/>
</dbReference>
<dbReference type="Pfam" id="PF12802">
    <property type="entry name" value="MarR_2"/>
    <property type="match status" value="1"/>
</dbReference>
<reference evidence="5 6" key="1">
    <citation type="submission" date="2013-04" db="EMBL/GenBank/DDBJ databases">
        <title>The Genome Sequence of Propionimicrobium lymphophilum ACS-093-V-SCH5.</title>
        <authorList>
            <consortium name="The Broad Institute Genomics Platform"/>
            <person name="Earl A."/>
            <person name="Ward D."/>
            <person name="Feldgarden M."/>
            <person name="Gevers D."/>
            <person name="Saerens B."/>
            <person name="Vaneechoutte M."/>
            <person name="Walker B."/>
            <person name="Young S."/>
            <person name="Zeng Q."/>
            <person name="Gargeya S."/>
            <person name="Fitzgerald M."/>
            <person name="Haas B."/>
            <person name="Abouelleil A."/>
            <person name="Allen A.W."/>
            <person name="Alvarado L."/>
            <person name="Arachchi H.M."/>
            <person name="Berlin A.M."/>
            <person name="Chapman S.B."/>
            <person name="Gainer-Dewar J."/>
            <person name="Goldberg J."/>
            <person name="Griggs A."/>
            <person name="Gujja S."/>
            <person name="Hansen M."/>
            <person name="Howarth C."/>
            <person name="Imamovic A."/>
            <person name="Ireland A."/>
            <person name="Larimer J."/>
            <person name="McCowan C."/>
            <person name="Murphy C."/>
            <person name="Pearson M."/>
            <person name="Poon T.W."/>
            <person name="Priest M."/>
            <person name="Roberts A."/>
            <person name="Saif S."/>
            <person name="Shea T."/>
            <person name="Sisk P."/>
            <person name="Sykes S."/>
            <person name="Wortman J."/>
            <person name="Nusbaum C."/>
            <person name="Birren B."/>
        </authorList>
    </citation>
    <scope>NUCLEOTIDE SEQUENCE [LARGE SCALE GENOMIC DNA]</scope>
    <source>
        <strain evidence="5 6">ACS-093-V-SCH5</strain>
    </source>
</reference>
<evidence type="ECO:0000256" key="3">
    <source>
        <dbReference type="ARBA" id="ARBA00023163"/>
    </source>
</evidence>
<dbReference type="OrthoDB" id="3237509at2"/>
<dbReference type="InterPro" id="IPR036390">
    <property type="entry name" value="WH_DNA-bd_sf"/>
</dbReference>
<dbReference type="PANTHER" id="PTHR42756">
    <property type="entry name" value="TRANSCRIPTIONAL REGULATOR, MARR"/>
    <property type="match status" value="1"/>
</dbReference>
<dbReference type="STRING" id="883161.HMPREF9306_00785"/>
<name>S2W0J2_9ACTN</name>
<evidence type="ECO:0000313" key="5">
    <source>
        <dbReference type="EMBL" id="EPD33253.1"/>
    </source>
</evidence>
<dbReference type="InterPro" id="IPR000835">
    <property type="entry name" value="HTH_MarR-typ"/>
</dbReference>
<dbReference type="PROSITE" id="PS50995">
    <property type="entry name" value="HTH_MARR_2"/>
    <property type="match status" value="1"/>
</dbReference>
<evidence type="ECO:0000313" key="6">
    <source>
        <dbReference type="Proteomes" id="UP000014417"/>
    </source>
</evidence>
<dbReference type="GO" id="GO:0003677">
    <property type="term" value="F:DNA binding"/>
    <property type="evidence" value="ECO:0007669"/>
    <property type="project" value="UniProtKB-KW"/>
</dbReference>
<keyword evidence="3" id="KW-0804">Transcription</keyword>
<dbReference type="PANTHER" id="PTHR42756:SF1">
    <property type="entry name" value="TRANSCRIPTIONAL REPRESSOR OF EMRAB OPERON"/>
    <property type="match status" value="1"/>
</dbReference>
<dbReference type="InterPro" id="IPR036388">
    <property type="entry name" value="WH-like_DNA-bd_sf"/>
</dbReference>
<dbReference type="Gene3D" id="1.10.10.10">
    <property type="entry name" value="Winged helix-like DNA-binding domain superfamily/Winged helix DNA-binding domain"/>
    <property type="match status" value="1"/>
</dbReference>
<comment type="caution">
    <text evidence="5">The sequence shown here is derived from an EMBL/GenBank/DDBJ whole genome shotgun (WGS) entry which is preliminary data.</text>
</comment>
<dbReference type="SUPFAM" id="SSF46785">
    <property type="entry name" value="Winged helix' DNA-binding domain"/>
    <property type="match status" value="1"/>
</dbReference>
<keyword evidence="6" id="KW-1185">Reference proteome</keyword>
<feature type="domain" description="HTH marR-type" evidence="4">
    <location>
        <begin position="26"/>
        <end position="160"/>
    </location>
</feature>
<dbReference type="EMBL" id="AGZR01000005">
    <property type="protein sequence ID" value="EPD33253.1"/>
    <property type="molecule type" value="Genomic_DNA"/>
</dbReference>
<dbReference type="HOGENOM" id="CLU_083287_27_5_11"/>
<evidence type="ECO:0000256" key="1">
    <source>
        <dbReference type="ARBA" id="ARBA00023015"/>
    </source>
</evidence>
<dbReference type="PATRIC" id="fig|883161.3.peg.784"/>
<dbReference type="AlphaFoldDB" id="S2W0J2"/>
<gene>
    <name evidence="5" type="ORF">HMPREF9306_00785</name>
</gene>
<sequence>MKPESDEVDEIVAAWHEQLPSSDASAMHVWSRITRLGQLLADERGKIFASNDLGMWEFDVLAALRRAGEPYRMTAGQLVSATYVTSGTMTNRITRLSERGLVVRTKGQDKRTVYVQLSEEGMRLADASIRELTKLESKMLATLDETEREQLVSLLRRLLVDLA</sequence>
<accession>S2W0J2</accession>
<keyword evidence="1" id="KW-0805">Transcription regulation</keyword>
<dbReference type="GO" id="GO:0003700">
    <property type="term" value="F:DNA-binding transcription factor activity"/>
    <property type="evidence" value="ECO:0007669"/>
    <property type="project" value="InterPro"/>
</dbReference>
<protein>
    <recommendedName>
        <fullName evidence="4">HTH marR-type domain-containing protein</fullName>
    </recommendedName>
</protein>
<evidence type="ECO:0000256" key="2">
    <source>
        <dbReference type="ARBA" id="ARBA00023125"/>
    </source>
</evidence>
<proteinExistence type="predicted"/>
<dbReference type="Proteomes" id="UP000014417">
    <property type="component" value="Unassembled WGS sequence"/>
</dbReference>